<dbReference type="InterPro" id="IPR049317">
    <property type="entry name" value="GCIP-like_N"/>
</dbReference>
<evidence type="ECO:0000313" key="3">
    <source>
        <dbReference type="EMBL" id="KAE9987947.1"/>
    </source>
</evidence>
<dbReference type="Gene3D" id="1.20.1410.10">
    <property type="entry name" value="I/LWEQ domain"/>
    <property type="match status" value="1"/>
</dbReference>
<feature type="region of interest" description="Disordered" evidence="1">
    <location>
        <begin position="358"/>
        <end position="378"/>
    </location>
</feature>
<organism evidence="3 4">
    <name type="scientific">Venturia inaequalis</name>
    <name type="common">Apple scab fungus</name>
    <dbReference type="NCBI Taxonomy" id="5025"/>
    <lineage>
        <taxon>Eukaryota</taxon>
        <taxon>Fungi</taxon>
        <taxon>Dikarya</taxon>
        <taxon>Ascomycota</taxon>
        <taxon>Pezizomycotina</taxon>
        <taxon>Dothideomycetes</taxon>
        <taxon>Pleosporomycetidae</taxon>
        <taxon>Venturiales</taxon>
        <taxon>Venturiaceae</taxon>
        <taxon>Venturia</taxon>
    </lineage>
</organism>
<protein>
    <recommendedName>
        <fullName evidence="2">Cyclin-D1-binding protein 1-like N-terminal domain-containing protein</fullName>
    </recommendedName>
</protein>
<dbReference type="EMBL" id="WNWR01000222">
    <property type="protein sequence ID" value="KAE9987947.1"/>
    <property type="molecule type" value="Genomic_DNA"/>
</dbReference>
<dbReference type="GO" id="GO:0005634">
    <property type="term" value="C:nucleus"/>
    <property type="evidence" value="ECO:0007669"/>
    <property type="project" value="TreeGrafter"/>
</dbReference>
<gene>
    <name evidence="3" type="ORF">EG327_003575</name>
</gene>
<evidence type="ECO:0000256" key="1">
    <source>
        <dbReference type="SAM" id="MobiDB-lite"/>
    </source>
</evidence>
<feature type="compositionally biased region" description="Basic and acidic residues" evidence="1">
    <location>
        <begin position="358"/>
        <end position="369"/>
    </location>
</feature>
<dbReference type="PANTHER" id="PTHR15492:SF1">
    <property type="entry name" value="CYCLIN-D1-BINDING PROTEIN 1"/>
    <property type="match status" value="1"/>
</dbReference>
<evidence type="ECO:0000259" key="2">
    <source>
        <dbReference type="Pfam" id="PF13324"/>
    </source>
</evidence>
<accession>A0A8H3VDH0</accession>
<dbReference type="PANTHER" id="PTHR15492">
    <property type="entry name" value="CYCLIN D1-BINDING PROTEIN 1"/>
    <property type="match status" value="1"/>
</dbReference>
<feature type="domain" description="Cyclin-D1-binding protein 1-like N-terminal" evidence="2">
    <location>
        <begin position="47"/>
        <end position="199"/>
    </location>
</feature>
<dbReference type="Proteomes" id="UP000490939">
    <property type="component" value="Unassembled WGS sequence"/>
</dbReference>
<dbReference type="AlphaFoldDB" id="A0A8H3VDH0"/>
<sequence>MSDKTTLLAKTTHLQTLLTHFKTSLTTTTTPPPSLPATTSPNPLPLLRDASHLLKAQTTKLGLLLLNEPFTPSAVIKVLSACEAQPLPAIMGALELCHSDIWGGMMAREVRLRVDVLLGAFGEILVDVVRKAEGGIVGVVEGERGRGKTLASTGLVWGACDGLIELWEMGVVGLTVQKVEGFRGMIVDAIGELKEWGEDEEDLDEGFGGSEGDGGEEDRDDFEDMFSAANKLPSHRRDLRDLLDETLRVLRLVDMLYKAVAKRRIKTFPVKTPPLEDEAARVQVKTLDGVVALLKSIPESVDDLANAFYELDAEDATSILTKITTDAKAAATAVEKSWTNTADEFTTWRSKFEEALSKKAGKEGEKPKETMILPFRSN</sequence>
<name>A0A8H3VDH0_VENIN</name>
<keyword evidence="4" id="KW-1185">Reference proteome</keyword>
<comment type="caution">
    <text evidence="3">The sequence shown here is derived from an EMBL/GenBank/DDBJ whole genome shotgun (WGS) entry which is preliminary data.</text>
</comment>
<evidence type="ECO:0000313" key="4">
    <source>
        <dbReference type="Proteomes" id="UP000490939"/>
    </source>
</evidence>
<feature type="region of interest" description="Disordered" evidence="1">
    <location>
        <begin position="200"/>
        <end position="221"/>
    </location>
</feature>
<dbReference type="Pfam" id="PF13324">
    <property type="entry name" value="GCIP_N"/>
    <property type="match status" value="1"/>
</dbReference>
<proteinExistence type="predicted"/>
<dbReference type="InterPro" id="IPR026907">
    <property type="entry name" value="GCIP-like"/>
</dbReference>
<reference evidence="3 4" key="1">
    <citation type="submission" date="2019-07" db="EMBL/GenBank/DDBJ databases">
        <title>Venturia inaequalis Genome Resource.</title>
        <authorList>
            <person name="Lichtner F.J."/>
        </authorList>
    </citation>
    <scope>NUCLEOTIDE SEQUENCE [LARGE SCALE GENOMIC DNA]</scope>
    <source>
        <strain evidence="3 4">DMI_063113</strain>
    </source>
</reference>